<keyword evidence="2" id="KW-1185">Reference proteome</keyword>
<name>A0A4C1VLQ5_EUMVA</name>
<comment type="caution">
    <text evidence="1">The sequence shown here is derived from an EMBL/GenBank/DDBJ whole genome shotgun (WGS) entry which is preliminary data.</text>
</comment>
<dbReference type="EMBL" id="BGZK01000375">
    <property type="protein sequence ID" value="GBP40038.1"/>
    <property type="molecule type" value="Genomic_DNA"/>
</dbReference>
<evidence type="ECO:0000313" key="1">
    <source>
        <dbReference type="EMBL" id="GBP40038.1"/>
    </source>
</evidence>
<protein>
    <submittedName>
        <fullName evidence="1">Uncharacterized protein</fullName>
    </submittedName>
</protein>
<dbReference type="AlphaFoldDB" id="A0A4C1VLQ5"/>
<evidence type="ECO:0000313" key="2">
    <source>
        <dbReference type="Proteomes" id="UP000299102"/>
    </source>
</evidence>
<accession>A0A4C1VLQ5</accession>
<reference evidence="1 2" key="1">
    <citation type="journal article" date="2019" name="Commun. Biol.">
        <title>The bagworm genome reveals a unique fibroin gene that provides high tensile strength.</title>
        <authorList>
            <person name="Kono N."/>
            <person name="Nakamura H."/>
            <person name="Ohtoshi R."/>
            <person name="Tomita M."/>
            <person name="Numata K."/>
            <person name="Arakawa K."/>
        </authorList>
    </citation>
    <scope>NUCLEOTIDE SEQUENCE [LARGE SCALE GENOMIC DNA]</scope>
</reference>
<gene>
    <name evidence="1" type="ORF">EVAR_19166_1</name>
</gene>
<proteinExistence type="predicted"/>
<dbReference type="Proteomes" id="UP000299102">
    <property type="component" value="Unassembled WGS sequence"/>
</dbReference>
<sequence>MRYKPLGPIVPLYCSALSLARSAQAERDNESCLFVRAAGVHQLIRRYHVKSSRETFSNEERNHATIGRMIWLLTHYNLT</sequence>
<organism evidence="1 2">
    <name type="scientific">Eumeta variegata</name>
    <name type="common">Bagworm moth</name>
    <name type="synonym">Eumeta japonica</name>
    <dbReference type="NCBI Taxonomy" id="151549"/>
    <lineage>
        <taxon>Eukaryota</taxon>
        <taxon>Metazoa</taxon>
        <taxon>Ecdysozoa</taxon>
        <taxon>Arthropoda</taxon>
        <taxon>Hexapoda</taxon>
        <taxon>Insecta</taxon>
        <taxon>Pterygota</taxon>
        <taxon>Neoptera</taxon>
        <taxon>Endopterygota</taxon>
        <taxon>Lepidoptera</taxon>
        <taxon>Glossata</taxon>
        <taxon>Ditrysia</taxon>
        <taxon>Tineoidea</taxon>
        <taxon>Psychidae</taxon>
        <taxon>Oiketicinae</taxon>
        <taxon>Eumeta</taxon>
    </lineage>
</organism>